<dbReference type="EMBL" id="MCFA01000003">
    <property type="protein sequence ID" value="ORY19131.1"/>
    <property type="molecule type" value="Genomic_DNA"/>
</dbReference>
<evidence type="ECO:0000313" key="2">
    <source>
        <dbReference type="Proteomes" id="UP000193144"/>
    </source>
</evidence>
<dbReference type="Proteomes" id="UP000193144">
    <property type="component" value="Unassembled WGS sequence"/>
</dbReference>
<comment type="caution">
    <text evidence="1">The sequence shown here is derived from an EMBL/GenBank/DDBJ whole genome shotgun (WGS) entry which is preliminary data.</text>
</comment>
<keyword evidence="2" id="KW-1185">Reference proteome</keyword>
<protein>
    <submittedName>
        <fullName evidence="1">Uncharacterized protein</fullName>
    </submittedName>
</protein>
<evidence type="ECO:0000313" key="1">
    <source>
        <dbReference type="EMBL" id="ORY19131.1"/>
    </source>
</evidence>
<sequence length="155" mass="17326">MALTSAERVQAISIIQKAHEDLLARHKDKIEPLNGKLLHLETELGNSTDASSPTPDRIFENARPVFRDFLLAVVDCMNDHDNTSKKTKAELAQQFGKDVLKDKDVGKALGKSFHDGIIGLGKDLEQRKQSWDSLQLRKGINPPRLGLFDRLGQIM</sequence>
<name>A0A1Y2A9F5_9PLEO</name>
<proteinExistence type="predicted"/>
<accession>A0A1Y2A9F5</accession>
<dbReference type="AlphaFoldDB" id="A0A1Y2A9F5"/>
<organism evidence="1 2">
    <name type="scientific">Clohesyomyces aquaticus</name>
    <dbReference type="NCBI Taxonomy" id="1231657"/>
    <lineage>
        <taxon>Eukaryota</taxon>
        <taxon>Fungi</taxon>
        <taxon>Dikarya</taxon>
        <taxon>Ascomycota</taxon>
        <taxon>Pezizomycotina</taxon>
        <taxon>Dothideomycetes</taxon>
        <taxon>Pleosporomycetidae</taxon>
        <taxon>Pleosporales</taxon>
        <taxon>Lindgomycetaceae</taxon>
        <taxon>Clohesyomyces</taxon>
    </lineage>
</organism>
<reference evidence="1 2" key="1">
    <citation type="submission" date="2016-07" db="EMBL/GenBank/DDBJ databases">
        <title>Pervasive Adenine N6-methylation of Active Genes in Fungi.</title>
        <authorList>
            <consortium name="DOE Joint Genome Institute"/>
            <person name="Mondo S.J."/>
            <person name="Dannebaum R.O."/>
            <person name="Kuo R.C."/>
            <person name="Labutti K."/>
            <person name="Haridas S."/>
            <person name="Kuo A."/>
            <person name="Salamov A."/>
            <person name="Ahrendt S.R."/>
            <person name="Lipzen A."/>
            <person name="Sullivan W."/>
            <person name="Andreopoulos W.B."/>
            <person name="Clum A."/>
            <person name="Lindquist E."/>
            <person name="Daum C."/>
            <person name="Ramamoorthy G.K."/>
            <person name="Gryganskyi A."/>
            <person name="Culley D."/>
            <person name="Magnuson J.K."/>
            <person name="James T.Y."/>
            <person name="O'Malley M.A."/>
            <person name="Stajich J.E."/>
            <person name="Spatafora J.W."/>
            <person name="Visel A."/>
            <person name="Grigoriev I.V."/>
        </authorList>
    </citation>
    <scope>NUCLEOTIDE SEQUENCE [LARGE SCALE GENOMIC DNA]</scope>
    <source>
        <strain evidence="1 2">CBS 115471</strain>
    </source>
</reference>
<gene>
    <name evidence="1" type="ORF">BCR34DRAFT_582326</name>
</gene>